<dbReference type="PANTHER" id="PTHR11908">
    <property type="entry name" value="XANTHINE DEHYDROGENASE"/>
    <property type="match status" value="1"/>
</dbReference>
<dbReference type="SUPFAM" id="SSF54665">
    <property type="entry name" value="CO dehydrogenase molybdoprotein N-domain-like"/>
    <property type="match status" value="1"/>
</dbReference>
<sequence>MRKLAAQGPVPPAREGATDPVGRGLPQDSAWRHVAGTAVYVDDMPTYPNQLHVATGRATVARGRLTRLDLSRVRSAPGVVDVVCAADIPGNGDIAPVFDGDPLLADGELLYLGQPVFAVAATSFEAAQQAVTLAEIDCEPLEAIVALTAAVESEYYVLPPHEFCLREPEAALLAAPLSLGGELHMAGQEHFYLEGQVATAEPTEEGGVHVYSSSQHPSEVQKLVAGVLGLPIHAVQAEVRRMGGGFGGKESQAAMPACLAALFAVRTRRPVRHRLPRRDDMVQTGKRHPFWNRYRAGFDEQGRLHGVTMRLAGDCGCSPDLSQGIVDRAMFHADNAYNLQAARIQGVYCRTDKVSNTAFRGFGGPQGLITAEAMLDDVARRVGRDPLDVRLDNLYAEGDLTPYGQPIEESVLPDLMRQLADDCDYRARREAIARFNGENNDVRRGLALTPVKFGISFTAKHLNQAGALVHIYTDGSIHLNHGGTEMGQGLHTKVAQVVARALGVRFERILVSATRTDKVPNTSPTAASSGADMNGMAALNACNRIKRGLVAFAAEHFGCDEGEVVFADDRVGAGGDSLPFEAFIKLAYLARVSLSANGFYRTPVIDFDRDAAWGRPFYYFANGAACSQVRVSALTGEYRVERVDILHDVGDSLNPAIDLGQIEGGFVQGLGWLTTEELAWDDTGRLVSDSPANYKIPTAFDLPEAFNVRLFDRANHAETIYRSKAVGEPPLMLAVSSWCALRDACASFCDYRFNPRLDPPATPERVYWAIEEARAGGDR</sequence>
<feature type="region of interest" description="Disordered" evidence="12">
    <location>
        <begin position="1"/>
        <end position="27"/>
    </location>
</feature>
<evidence type="ECO:0000256" key="2">
    <source>
        <dbReference type="ARBA" id="ARBA00001974"/>
    </source>
</evidence>
<evidence type="ECO:0000256" key="10">
    <source>
        <dbReference type="ARBA" id="ARBA00034078"/>
    </source>
</evidence>
<dbReference type="Pfam" id="PF02738">
    <property type="entry name" value="MoCoBD_1"/>
    <property type="match status" value="1"/>
</dbReference>
<evidence type="ECO:0000256" key="9">
    <source>
        <dbReference type="ARBA" id="ARBA00023014"/>
    </source>
</evidence>
<dbReference type="GO" id="GO:0005506">
    <property type="term" value="F:iron ion binding"/>
    <property type="evidence" value="ECO:0007669"/>
    <property type="project" value="InterPro"/>
</dbReference>
<evidence type="ECO:0000256" key="5">
    <source>
        <dbReference type="ARBA" id="ARBA00022714"/>
    </source>
</evidence>
<comment type="caution">
    <text evidence="14">The sequence shown here is derived from an EMBL/GenBank/DDBJ whole genome shotgun (WGS) entry which is preliminary data.</text>
</comment>
<accession>A0A095WYI5</accession>
<dbReference type="eggNOG" id="COG4631">
    <property type="taxonomic scope" value="Bacteria"/>
</dbReference>
<dbReference type="EMBL" id="AUVB01000053">
    <property type="protein sequence ID" value="KGE03679.1"/>
    <property type="molecule type" value="Genomic_DNA"/>
</dbReference>
<dbReference type="SUPFAM" id="SSF56003">
    <property type="entry name" value="Molybdenum cofactor-binding domain"/>
    <property type="match status" value="1"/>
</dbReference>
<dbReference type="Gene3D" id="3.90.1170.50">
    <property type="entry name" value="Aldehyde oxidase/xanthine dehydrogenase, a/b hammerhead"/>
    <property type="match status" value="1"/>
</dbReference>
<dbReference type="RefSeq" id="WP_035516235.1">
    <property type="nucleotide sequence ID" value="NZ_KN234762.1"/>
</dbReference>
<dbReference type="HOGENOM" id="CLU_001681_4_1_6"/>
<evidence type="ECO:0000256" key="8">
    <source>
        <dbReference type="ARBA" id="ARBA00023004"/>
    </source>
</evidence>
<dbReference type="NCBIfam" id="TIGR02965">
    <property type="entry name" value="xanthine_xdhB"/>
    <property type="match status" value="1"/>
</dbReference>
<evidence type="ECO:0000256" key="4">
    <source>
        <dbReference type="ARBA" id="ARBA00022505"/>
    </source>
</evidence>
<keyword evidence="4" id="KW-0500">Molybdenum</keyword>
<evidence type="ECO:0000256" key="3">
    <source>
        <dbReference type="ARBA" id="ARBA00006849"/>
    </source>
</evidence>
<organism evidence="14 15">
    <name type="scientific">Pseudohaliea rubra DSM 19751</name>
    <dbReference type="NCBI Taxonomy" id="1265313"/>
    <lineage>
        <taxon>Bacteria</taxon>
        <taxon>Pseudomonadati</taxon>
        <taxon>Pseudomonadota</taxon>
        <taxon>Gammaproteobacteria</taxon>
        <taxon>Cellvibrionales</taxon>
        <taxon>Halieaceae</taxon>
        <taxon>Pseudohaliea</taxon>
    </lineage>
</organism>
<dbReference type="FunFam" id="3.30.365.10:FF:000002">
    <property type="entry name" value="Xanthine dehydrogenase oxidase"/>
    <property type="match status" value="1"/>
</dbReference>
<dbReference type="OrthoDB" id="9758509at2"/>
<dbReference type="AlphaFoldDB" id="A0A095WYI5"/>
<evidence type="ECO:0000313" key="15">
    <source>
        <dbReference type="Proteomes" id="UP000029640"/>
    </source>
</evidence>
<dbReference type="Gene3D" id="3.30.365.10">
    <property type="entry name" value="Aldehyde oxidase/xanthine dehydrogenase, molybdopterin binding domain"/>
    <property type="match status" value="4"/>
</dbReference>
<comment type="similarity">
    <text evidence="3">Belongs to the xanthine dehydrogenase family.</text>
</comment>
<keyword evidence="7 14" id="KW-0560">Oxidoreductase</keyword>
<protein>
    <submittedName>
        <fullName evidence="14">Xanthine dehydrogenase, molybdenum binding protein subunit</fullName>
        <ecNumber evidence="14">1.17.1.4</ecNumber>
    </submittedName>
</protein>
<keyword evidence="9" id="KW-0411">Iron-sulfur</keyword>
<dbReference type="SMART" id="SM01008">
    <property type="entry name" value="Ald_Xan_dh_C"/>
    <property type="match status" value="1"/>
</dbReference>
<keyword evidence="6" id="KW-0479">Metal-binding</keyword>
<evidence type="ECO:0000256" key="7">
    <source>
        <dbReference type="ARBA" id="ARBA00023002"/>
    </source>
</evidence>
<dbReference type="GO" id="GO:0004854">
    <property type="term" value="F:xanthine dehydrogenase activity"/>
    <property type="evidence" value="ECO:0007669"/>
    <property type="project" value="UniProtKB-EC"/>
</dbReference>
<dbReference type="Proteomes" id="UP000029640">
    <property type="component" value="Unassembled WGS sequence"/>
</dbReference>
<proteinExistence type="inferred from homology"/>
<dbReference type="InterPro" id="IPR008274">
    <property type="entry name" value="AldOxase/xan_DH_MoCoBD1"/>
</dbReference>
<dbReference type="InterPro" id="IPR037165">
    <property type="entry name" value="AldOxase/xan_DH_Mopterin-bd_sf"/>
</dbReference>
<evidence type="ECO:0000256" key="12">
    <source>
        <dbReference type="SAM" id="MobiDB-lite"/>
    </source>
</evidence>
<gene>
    <name evidence="14" type="ORF">HRUBRA_01770</name>
</gene>
<dbReference type="GO" id="GO:0030151">
    <property type="term" value="F:molybdenum ion binding"/>
    <property type="evidence" value="ECO:0007669"/>
    <property type="project" value="InterPro"/>
</dbReference>
<dbReference type="InterPro" id="IPR016208">
    <property type="entry name" value="Ald_Oxase/xanthine_DH-like"/>
</dbReference>
<dbReference type="PATRIC" id="fig|1265313.6.peg.1750"/>
<dbReference type="Pfam" id="PF20256">
    <property type="entry name" value="MoCoBD_2"/>
    <property type="match status" value="1"/>
</dbReference>
<dbReference type="InterPro" id="IPR014309">
    <property type="entry name" value="Xanthine_DH_Mopterin-bd_su"/>
</dbReference>
<keyword evidence="5" id="KW-0001">2Fe-2S</keyword>
<dbReference type="InterPro" id="IPR046867">
    <property type="entry name" value="AldOxase/xan_DH_MoCoBD2"/>
</dbReference>
<dbReference type="EC" id="1.17.1.4" evidence="14"/>
<evidence type="ECO:0000256" key="6">
    <source>
        <dbReference type="ARBA" id="ARBA00022723"/>
    </source>
</evidence>
<dbReference type="InterPro" id="IPR036856">
    <property type="entry name" value="Ald_Oxase/Xan_DH_a/b_sf"/>
</dbReference>
<keyword evidence="15" id="KW-1185">Reference proteome</keyword>
<name>A0A095WYI5_9GAMM</name>
<comment type="cofactor">
    <cofactor evidence="1">
        <name>Mo-molybdopterin</name>
        <dbReference type="ChEBI" id="CHEBI:71302"/>
    </cofactor>
</comment>
<comment type="cofactor">
    <cofactor evidence="10">
        <name>[2Fe-2S] cluster</name>
        <dbReference type="ChEBI" id="CHEBI:190135"/>
    </cofactor>
</comment>
<evidence type="ECO:0000256" key="1">
    <source>
        <dbReference type="ARBA" id="ARBA00001924"/>
    </source>
</evidence>
<dbReference type="STRING" id="1265313.HRUBRA_01770"/>
<dbReference type="FunFam" id="3.30.365.10:FF:000001">
    <property type="entry name" value="Xanthine dehydrogenase oxidase"/>
    <property type="match status" value="1"/>
</dbReference>
<evidence type="ECO:0000313" key="14">
    <source>
        <dbReference type="EMBL" id="KGE03679.1"/>
    </source>
</evidence>
<dbReference type="PANTHER" id="PTHR11908:SF132">
    <property type="entry name" value="ALDEHYDE OXIDASE 1-RELATED"/>
    <property type="match status" value="1"/>
</dbReference>
<keyword evidence="8" id="KW-0408">Iron</keyword>
<evidence type="ECO:0000259" key="13">
    <source>
        <dbReference type="SMART" id="SM01008"/>
    </source>
</evidence>
<dbReference type="InterPro" id="IPR000674">
    <property type="entry name" value="Ald_Oxase/Xan_DH_a/b"/>
</dbReference>
<comment type="cofactor">
    <cofactor evidence="2">
        <name>FAD</name>
        <dbReference type="ChEBI" id="CHEBI:57692"/>
    </cofactor>
</comment>
<feature type="domain" description="Aldehyde oxidase/xanthine dehydrogenase a/b hammerhead" evidence="13">
    <location>
        <begin position="35"/>
        <end position="142"/>
    </location>
</feature>
<comment type="cofactor">
    <cofactor evidence="11">
        <name>Mo-molybdopterin cytosine dinucleotide</name>
        <dbReference type="ChEBI" id="CHEBI:71308"/>
    </cofactor>
</comment>
<reference evidence="14 15" key="1">
    <citation type="journal article" date="2014" name="Genome Announc.">
        <title>Genome Sequence of Gammaproteobacterial Pseudohaliea rubra Type Strain DSM 19751, Isolated from Coastal Seawater of the Mediterranean Sea.</title>
        <authorList>
            <person name="Spring S."/>
            <person name="Fiebig A."/>
            <person name="Riedel T."/>
            <person name="Goker M."/>
            <person name="Klenk H.P."/>
        </authorList>
    </citation>
    <scope>NUCLEOTIDE SEQUENCE [LARGE SCALE GENOMIC DNA]</scope>
    <source>
        <strain evidence="14 15">DSM 19751</strain>
    </source>
</reference>
<evidence type="ECO:0000256" key="11">
    <source>
        <dbReference type="ARBA" id="ARBA00053029"/>
    </source>
</evidence>
<dbReference type="GO" id="GO:0051537">
    <property type="term" value="F:2 iron, 2 sulfur cluster binding"/>
    <property type="evidence" value="ECO:0007669"/>
    <property type="project" value="UniProtKB-KW"/>
</dbReference>
<dbReference type="Pfam" id="PF01315">
    <property type="entry name" value="Ald_Xan_dh_C"/>
    <property type="match status" value="1"/>
</dbReference>